<reference evidence="5" key="1">
    <citation type="submission" date="2017-09" db="EMBL/GenBank/DDBJ databases">
        <authorList>
            <person name="Varghese N."/>
            <person name="Submissions S."/>
        </authorList>
    </citation>
    <scope>NUCLEOTIDE SEQUENCE [LARGE SCALE GENOMIC DNA]</scope>
    <source>
        <strain evidence="5">JKS000234</strain>
    </source>
</reference>
<accession>A0A286DR80</accession>
<comment type="similarity">
    <text evidence="2">Belongs to the bacterial solute-binding protein 2 family.</text>
</comment>
<feature type="domain" description="HTH lacI-type" evidence="3">
    <location>
        <begin position="23"/>
        <end position="64"/>
    </location>
</feature>
<dbReference type="InterPro" id="IPR000843">
    <property type="entry name" value="HTH_LacI"/>
</dbReference>
<dbReference type="Gene3D" id="1.10.260.40">
    <property type="entry name" value="lambda repressor-like DNA-binding domains"/>
    <property type="match status" value="1"/>
</dbReference>
<dbReference type="SUPFAM" id="SSF53822">
    <property type="entry name" value="Periplasmic binding protein-like I"/>
    <property type="match status" value="1"/>
</dbReference>
<protein>
    <submittedName>
        <fullName evidence="4">LacI family transcriptional regulator</fullName>
    </submittedName>
</protein>
<dbReference type="GO" id="GO:0030288">
    <property type="term" value="C:outer membrane-bounded periplasmic space"/>
    <property type="evidence" value="ECO:0007669"/>
    <property type="project" value="TreeGrafter"/>
</dbReference>
<evidence type="ECO:0000259" key="3">
    <source>
        <dbReference type="PROSITE" id="PS50932"/>
    </source>
</evidence>
<dbReference type="SUPFAM" id="SSF47413">
    <property type="entry name" value="lambda repressor-like DNA-binding domains"/>
    <property type="match status" value="1"/>
</dbReference>
<dbReference type="PROSITE" id="PS50932">
    <property type="entry name" value="HTH_LACI_2"/>
    <property type="match status" value="1"/>
</dbReference>
<organism evidence="4 5">
    <name type="scientific">Candidatus Pantoea floridensis</name>
    <dbReference type="NCBI Taxonomy" id="1938870"/>
    <lineage>
        <taxon>Bacteria</taxon>
        <taxon>Pseudomonadati</taxon>
        <taxon>Pseudomonadota</taxon>
        <taxon>Gammaproteobacteria</taxon>
        <taxon>Enterobacterales</taxon>
        <taxon>Erwiniaceae</taxon>
        <taxon>Pantoea</taxon>
    </lineage>
</organism>
<sequence>MNHVDLMMGLTSMMNDKLYRRGPTVAEIAELAGLGTATVDRVINDRPGVREKTRSRVMAAIKELQESQELHSDLPIQRIAFICEAGSSFITIIEREVKKFISEHKEYRFTFDSIPNIQVNAERFSALIHSRSKECDGIILVSRDEAKVNRAVRGAVDRGVPVICLTTDLPNSRRTAYVGVDQVSTGATAAWLMGKMLPKKSGKILLLFSANYRTQEEREIGFRRVLRTEYPHLHILERVNFNDEAEGAYMSVRKFLLEHEPMAGIYNMAGGNRGVAKALTEFGVSDRVLFVGHELSSFTRTLLDTGEMDIVLGHDVQQEIQHCITILKKIRAGHSCNDIKTALQIYNKNSWFD</sequence>
<dbReference type="Pfam" id="PF13407">
    <property type="entry name" value="Peripla_BP_4"/>
    <property type="match status" value="1"/>
</dbReference>
<dbReference type="PANTHER" id="PTHR30036">
    <property type="entry name" value="D-XYLOSE-BINDING PERIPLASMIC PROTEIN"/>
    <property type="match status" value="1"/>
</dbReference>
<dbReference type="InterPro" id="IPR010982">
    <property type="entry name" value="Lambda_DNA-bd_dom_sf"/>
</dbReference>
<keyword evidence="5" id="KW-1185">Reference proteome</keyword>
<dbReference type="Gene3D" id="3.40.50.2300">
    <property type="match status" value="2"/>
</dbReference>
<dbReference type="GO" id="GO:0006355">
    <property type="term" value="P:regulation of DNA-templated transcription"/>
    <property type="evidence" value="ECO:0007669"/>
    <property type="project" value="InterPro"/>
</dbReference>
<evidence type="ECO:0000313" key="5">
    <source>
        <dbReference type="Proteomes" id="UP000219271"/>
    </source>
</evidence>
<proteinExistence type="inferred from homology"/>
<name>A0A286DR80_9GAMM</name>
<dbReference type="RefSeq" id="WP_320204557.1">
    <property type="nucleotide sequence ID" value="NZ_OCMY01000003.1"/>
</dbReference>
<dbReference type="AlphaFoldDB" id="A0A286DR80"/>
<dbReference type="InterPro" id="IPR050555">
    <property type="entry name" value="Bact_Solute-Bind_Prot2"/>
</dbReference>
<dbReference type="InterPro" id="IPR028082">
    <property type="entry name" value="Peripla_BP_I"/>
</dbReference>
<dbReference type="Pfam" id="PF00356">
    <property type="entry name" value="LacI"/>
    <property type="match status" value="1"/>
</dbReference>
<comment type="subcellular location">
    <subcellularLocation>
        <location evidence="1">Periplasm</location>
    </subcellularLocation>
</comment>
<dbReference type="CDD" id="cd01392">
    <property type="entry name" value="HTH_LacI"/>
    <property type="match status" value="1"/>
</dbReference>
<dbReference type="InterPro" id="IPR025997">
    <property type="entry name" value="SBP_2_dom"/>
</dbReference>
<dbReference type="GO" id="GO:0003677">
    <property type="term" value="F:DNA binding"/>
    <property type="evidence" value="ECO:0007669"/>
    <property type="project" value="InterPro"/>
</dbReference>
<dbReference type="SMART" id="SM00354">
    <property type="entry name" value="HTH_LACI"/>
    <property type="match status" value="1"/>
</dbReference>
<dbReference type="GO" id="GO:0030246">
    <property type="term" value="F:carbohydrate binding"/>
    <property type="evidence" value="ECO:0007669"/>
    <property type="project" value="TreeGrafter"/>
</dbReference>
<gene>
    <name evidence="4" type="ORF">SAMN06273570_4980</name>
</gene>
<dbReference type="Proteomes" id="UP000219271">
    <property type="component" value="Unassembled WGS sequence"/>
</dbReference>
<dbReference type="PANTHER" id="PTHR30036:SF7">
    <property type="entry name" value="ABC TRANSPORTER PERIPLASMIC-BINDING PROTEIN YPHF"/>
    <property type="match status" value="1"/>
</dbReference>
<evidence type="ECO:0000256" key="2">
    <source>
        <dbReference type="ARBA" id="ARBA00007639"/>
    </source>
</evidence>
<dbReference type="CDD" id="cd06307">
    <property type="entry name" value="PBP1_sugar_binding"/>
    <property type="match status" value="1"/>
</dbReference>
<evidence type="ECO:0000256" key="1">
    <source>
        <dbReference type="ARBA" id="ARBA00004418"/>
    </source>
</evidence>
<evidence type="ECO:0000313" key="4">
    <source>
        <dbReference type="EMBL" id="SOD61139.1"/>
    </source>
</evidence>
<dbReference type="GO" id="GO:0055085">
    <property type="term" value="P:transmembrane transport"/>
    <property type="evidence" value="ECO:0007669"/>
    <property type="project" value="UniProtKB-ARBA"/>
</dbReference>
<dbReference type="EMBL" id="OCMY01000003">
    <property type="protein sequence ID" value="SOD61139.1"/>
    <property type="molecule type" value="Genomic_DNA"/>
</dbReference>